<evidence type="ECO:0000256" key="1">
    <source>
        <dbReference type="SAM" id="Coils"/>
    </source>
</evidence>
<evidence type="ECO:0000313" key="2">
    <source>
        <dbReference type="EMBL" id="KAB0584978.1"/>
    </source>
</evidence>
<dbReference type="EMBL" id="VZPB01000003">
    <property type="protein sequence ID" value="KAB0584978.1"/>
    <property type="molecule type" value="Genomic_DNA"/>
</dbReference>
<dbReference type="Proteomes" id="UP000430120">
    <property type="component" value="Unassembled WGS sequence"/>
</dbReference>
<keyword evidence="3" id="KW-1185">Reference proteome</keyword>
<protein>
    <submittedName>
        <fullName evidence="2">Uncharacterized protein</fullName>
    </submittedName>
</protein>
<proteinExistence type="predicted"/>
<dbReference type="AlphaFoldDB" id="A0A643FHY7"/>
<accession>A0A643FHY7</accession>
<gene>
    <name evidence="2" type="ORF">F7Q92_02150</name>
</gene>
<sequence length="569" mass="63172">MLTLAQLPRLDELLQRLTEAAHARPLGEVRLTPEQELRVLPTSPLGLLGGGRPQLRIGLPLLMGLDGPQFAALLAREMHGLRRGSLASWMAHWRQRWHGLLAERLPPAPGPRATGWGLLLWHRLARVFLLRALVSERLNGPAADAWAARWTGATGQRILADALIARAVQARYLSQQFWPQVWAAARSERRPNAHPMRDLRVLMRQSLRHPEAPQWAQDALRTPAAADAPDFSLRVRVQALVEKLSPLTVPAVSAGEILLGQALPRLADALDSAWQTQQADTWLQRHQIWRQQAQWLDELNAADADGPLEKSEALFQGRLTQALGTPAEAAAAWRRVIDRHAAPAEARLGLARALLAGVPPVEPLTCQPELLPEQAEALRLLQTLADEGRASATYAETLAADPRWRVPAARLLIQQLSLREDFAALQAARVRLRALEDEAQAALTVLHDCQGEQKFLPGGLPTRVLRPVLALLQGEHAVGRAWHWRKTSTMAKGWALHLLVIERSRTLVQPDPQVWGPELARQLAEALPLDWCVIDLAHPEWKPLDRADLVQQFRADDAQCIHTGLARKA</sequence>
<organism evidence="2 3">
    <name type="scientific">Ideonella dechloratans</name>
    <dbReference type="NCBI Taxonomy" id="36863"/>
    <lineage>
        <taxon>Bacteria</taxon>
        <taxon>Pseudomonadati</taxon>
        <taxon>Pseudomonadota</taxon>
        <taxon>Betaproteobacteria</taxon>
        <taxon>Burkholderiales</taxon>
        <taxon>Sphaerotilaceae</taxon>
        <taxon>Ideonella</taxon>
    </lineage>
</organism>
<keyword evidence="1" id="KW-0175">Coiled coil</keyword>
<dbReference type="OrthoDB" id="9789270at2"/>
<comment type="caution">
    <text evidence="2">The sequence shown here is derived from an EMBL/GenBank/DDBJ whole genome shotgun (WGS) entry which is preliminary data.</text>
</comment>
<name>A0A643FHY7_IDEDE</name>
<feature type="coiled-coil region" evidence="1">
    <location>
        <begin position="418"/>
        <end position="445"/>
    </location>
</feature>
<reference evidence="2 3" key="1">
    <citation type="submission" date="2019-09" db="EMBL/GenBank/DDBJ databases">
        <title>Draft genome sequences of 48 bacterial type strains from the CCUG.</title>
        <authorList>
            <person name="Tunovic T."/>
            <person name="Pineiro-Iglesias B."/>
            <person name="Unosson C."/>
            <person name="Inganas E."/>
            <person name="Ohlen M."/>
            <person name="Cardew S."/>
            <person name="Jensie-Markopoulos S."/>
            <person name="Salva-Serra F."/>
            <person name="Jaen-Luchoro D."/>
            <person name="Karlsson R."/>
            <person name="Svensson-Stadler L."/>
            <person name="Chun J."/>
            <person name="Moore E."/>
        </authorList>
    </citation>
    <scope>NUCLEOTIDE SEQUENCE [LARGE SCALE GENOMIC DNA]</scope>
    <source>
        <strain evidence="2 3">CCUG 30977</strain>
    </source>
</reference>
<evidence type="ECO:0000313" key="3">
    <source>
        <dbReference type="Proteomes" id="UP000430120"/>
    </source>
</evidence>